<dbReference type="EMBL" id="DADRWU010000015">
    <property type="protein sequence ID" value="HBA4246884.1"/>
    <property type="molecule type" value="Genomic_DNA"/>
</dbReference>
<reference evidence="1" key="2">
    <citation type="submission" date="2021-03" db="EMBL/GenBank/DDBJ databases">
        <authorList>
            <consortium name="NCBI Pathogen Detection Project"/>
        </authorList>
    </citation>
    <scope>NUCLEOTIDE SEQUENCE</scope>
    <source>
        <strain evidence="1">ST-87-5</strain>
    </source>
</reference>
<gene>
    <name evidence="1" type="ORF">J5U05_001987</name>
</gene>
<dbReference type="Proteomes" id="UP000871786">
    <property type="component" value="Unassembled WGS sequence"/>
</dbReference>
<protein>
    <submittedName>
        <fullName evidence="1">Uncharacterized protein</fullName>
    </submittedName>
</protein>
<proteinExistence type="predicted"/>
<accession>A0A2H9GB55</accession>
<dbReference type="InterPro" id="IPR045397">
    <property type="entry name" value="TumE-like"/>
</dbReference>
<dbReference type="RefSeq" id="WP_044702602.1">
    <property type="nucleotide sequence ID" value="NZ_CP026202.1"/>
</dbReference>
<organism evidence="1">
    <name type="scientific">Escherichia coli</name>
    <dbReference type="NCBI Taxonomy" id="562"/>
    <lineage>
        <taxon>Bacteria</taxon>
        <taxon>Pseudomonadati</taxon>
        <taxon>Pseudomonadota</taxon>
        <taxon>Gammaproteobacteria</taxon>
        <taxon>Enterobacterales</taxon>
        <taxon>Enterobacteriaceae</taxon>
        <taxon>Escherichia</taxon>
    </lineage>
</organism>
<dbReference type="AlphaFoldDB" id="A0A2H9GB55"/>
<sequence length="93" mass="10777">MPAVELMNRRIQIADNAFASIRILEVDPAILGSQHQYKYSLAYIVDGECVMRYDNERGKGDHKHIHDREYPVTFTTIENLIASFQADINLLRR</sequence>
<name>A0A2H9GB55_ECOLX</name>
<comment type="caution">
    <text evidence="1">The sequence shown here is derived from an EMBL/GenBank/DDBJ whole genome shotgun (WGS) entry which is preliminary data.</text>
</comment>
<reference evidence="1" key="1">
    <citation type="journal article" date="2018" name="Genome Biol.">
        <title>SKESA: strategic k-mer extension for scrupulous assemblies.</title>
        <authorList>
            <person name="Souvorov A."/>
            <person name="Agarwala R."/>
            <person name="Lipman D.J."/>
        </authorList>
    </citation>
    <scope>NUCLEOTIDE SEQUENCE</scope>
    <source>
        <strain evidence="1">ST-87-5</strain>
    </source>
</reference>
<evidence type="ECO:0000313" key="1">
    <source>
        <dbReference type="EMBL" id="HBA4246884.1"/>
    </source>
</evidence>
<dbReference type="Pfam" id="PF20126">
    <property type="entry name" value="TumE"/>
    <property type="match status" value="1"/>
</dbReference>